<evidence type="ECO:0000313" key="9">
    <source>
        <dbReference type="Proteomes" id="UP001228049"/>
    </source>
</evidence>
<dbReference type="Gene3D" id="1.20.1250.20">
    <property type="entry name" value="MFS general substrate transporter like domains"/>
    <property type="match status" value="1"/>
</dbReference>
<evidence type="ECO:0000256" key="5">
    <source>
        <dbReference type="RuleBase" id="RU003346"/>
    </source>
</evidence>
<dbReference type="GO" id="GO:0046323">
    <property type="term" value="P:D-glucose import"/>
    <property type="evidence" value="ECO:0007669"/>
    <property type="project" value="TreeGrafter"/>
</dbReference>
<dbReference type="NCBIfam" id="TIGR00879">
    <property type="entry name" value="SP"/>
    <property type="match status" value="1"/>
</dbReference>
<keyword evidence="3 6" id="KW-1133">Transmembrane helix</keyword>
<name>A0AAD9BLV9_DISEL</name>
<comment type="caution">
    <text evidence="8">The sequence shown here is derived from an EMBL/GenBank/DDBJ whole genome shotgun (WGS) entry which is preliminary data.</text>
</comment>
<feature type="transmembrane region" description="Helical" evidence="6">
    <location>
        <begin position="282"/>
        <end position="303"/>
    </location>
</feature>
<keyword evidence="5" id="KW-0813">Transport</keyword>
<feature type="transmembrane region" description="Helical" evidence="6">
    <location>
        <begin position="318"/>
        <end position="340"/>
    </location>
</feature>
<feature type="transmembrane region" description="Helical" evidence="6">
    <location>
        <begin position="105"/>
        <end position="122"/>
    </location>
</feature>
<dbReference type="Pfam" id="PF00083">
    <property type="entry name" value="Sugar_tr"/>
    <property type="match status" value="1"/>
</dbReference>
<feature type="transmembrane region" description="Helical" evidence="6">
    <location>
        <begin position="21"/>
        <end position="43"/>
    </location>
</feature>
<evidence type="ECO:0000256" key="3">
    <source>
        <dbReference type="ARBA" id="ARBA00022989"/>
    </source>
</evidence>
<feature type="transmembrane region" description="Helical" evidence="6">
    <location>
        <begin position="375"/>
        <end position="402"/>
    </location>
</feature>
<dbReference type="PROSITE" id="PS00217">
    <property type="entry name" value="SUGAR_TRANSPORT_2"/>
    <property type="match status" value="1"/>
</dbReference>
<dbReference type="FunFam" id="1.20.1250.20:FF:000029">
    <property type="entry name" value="solute carrier family 2, facilitated glucose transporter member 4"/>
    <property type="match status" value="1"/>
</dbReference>
<gene>
    <name evidence="8" type="ORF">KUDE01_030080</name>
</gene>
<dbReference type="InterPro" id="IPR020846">
    <property type="entry name" value="MFS_dom"/>
</dbReference>
<evidence type="ECO:0000256" key="6">
    <source>
        <dbReference type="SAM" id="Phobius"/>
    </source>
</evidence>
<feature type="domain" description="Major facilitator superfamily (MFS) profile" evidence="7">
    <location>
        <begin position="25"/>
        <end position="468"/>
    </location>
</feature>
<dbReference type="Proteomes" id="UP001228049">
    <property type="component" value="Unassembled WGS sequence"/>
</dbReference>
<evidence type="ECO:0000313" key="8">
    <source>
        <dbReference type="EMBL" id="KAK1886365.1"/>
    </source>
</evidence>
<reference evidence="8" key="1">
    <citation type="submission" date="2023-04" db="EMBL/GenBank/DDBJ databases">
        <title>Chromosome-level genome of Chaenocephalus aceratus.</title>
        <authorList>
            <person name="Park H."/>
        </authorList>
    </citation>
    <scope>NUCLEOTIDE SEQUENCE</scope>
    <source>
        <strain evidence="8">DE</strain>
        <tissue evidence="8">Muscle</tissue>
    </source>
</reference>
<dbReference type="InterPro" id="IPR036259">
    <property type="entry name" value="MFS_trans_sf"/>
</dbReference>
<comment type="similarity">
    <text evidence="5">Belongs to the major facilitator superfamily. Sugar transporter (TC 2.A.1.1) family.</text>
</comment>
<evidence type="ECO:0000256" key="1">
    <source>
        <dbReference type="ARBA" id="ARBA00004141"/>
    </source>
</evidence>
<keyword evidence="4 6" id="KW-0472">Membrane</keyword>
<dbReference type="InterPro" id="IPR005828">
    <property type="entry name" value="MFS_sugar_transport-like"/>
</dbReference>
<dbReference type="InterPro" id="IPR005829">
    <property type="entry name" value="Sugar_transporter_CS"/>
</dbReference>
<feature type="transmembrane region" description="Helical" evidence="6">
    <location>
        <begin position="414"/>
        <end position="434"/>
    </location>
</feature>
<keyword evidence="8" id="KW-0762">Sugar transport</keyword>
<evidence type="ECO:0000259" key="7">
    <source>
        <dbReference type="PROSITE" id="PS50850"/>
    </source>
</evidence>
<dbReference type="GO" id="GO:0070837">
    <property type="term" value="P:dehydroascorbic acid transport"/>
    <property type="evidence" value="ECO:0007669"/>
    <property type="project" value="TreeGrafter"/>
</dbReference>
<evidence type="ECO:0000256" key="4">
    <source>
        <dbReference type="ARBA" id="ARBA00023136"/>
    </source>
</evidence>
<dbReference type="AlphaFoldDB" id="A0AAD9BLV9"/>
<dbReference type="InterPro" id="IPR045263">
    <property type="entry name" value="GLUT"/>
</dbReference>
<dbReference type="PRINTS" id="PR00171">
    <property type="entry name" value="SUGRTRNSPORT"/>
</dbReference>
<feature type="transmembrane region" description="Helical" evidence="6">
    <location>
        <begin position="196"/>
        <end position="217"/>
    </location>
</feature>
<dbReference type="SUPFAM" id="SSF103473">
    <property type="entry name" value="MFS general substrate transporter"/>
    <property type="match status" value="1"/>
</dbReference>
<accession>A0AAD9BLV9</accession>
<keyword evidence="9" id="KW-1185">Reference proteome</keyword>
<dbReference type="EMBL" id="JASDAP010000020">
    <property type="protein sequence ID" value="KAK1886365.1"/>
    <property type="molecule type" value="Genomic_DNA"/>
</dbReference>
<feature type="transmembrane region" description="Helical" evidence="6">
    <location>
        <begin position="446"/>
        <end position="464"/>
    </location>
</feature>
<dbReference type="PROSITE" id="PS50850">
    <property type="entry name" value="MFS"/>
    <property type="match status" value="1"/>
</dbReference>
<feature type="transmembrane region" description="Helical" evidence="6">
    <location>
        <begin position="128"/>
        <end position="153"/>
    </location>
</feature>
<keyword evidence="2 6" id="KW-0812">Transmembrane</keyword>
<feature type="transmembrane region" description="Helical" evidence="6">
    <location>
        <begin position="73"/>
        <end position="93"/>
    </location>
</feature>
<dbReference type="PANTHER" id="PTHR23503:SF25">
    <property type="entry name" value="MAJOR FACILITATOR SUPERFAMILY (MFS) PROFILE DOMAIN-CONTAINING PROTEIN"/>
    <property type="match status" value="1"/>
</dbReference>
<dbReference type="GO" id="GO:0005886">
    <property type="term" value="C:plasma membrane"/>
    <property type="evidence" value="ECO:0007669"/>
    <property type="project" value="TreeGrafter"/>
</dbReference>
<sequence length="511" mass="56359">MAEEILLESDGKHGTHLTKSLLAVAFLASFGSSMLYGFNLAVVNSPAQYIKNFYNETLTESYNLTPDERLLTILYSVTVSIFAIGGMTGALLVGKLVTKFGRKGTLVRATVLVFVGGALMGFSRSCRMPAMVILGRFITGVHSGICLSVVPMYLGEIAPKSLRGFLGLVPSIHICLGVFIAQVLGLHELLGKEEHWPLLLSLIVFPTMIQLMLLPWFPESPRYLLIEKGNIHATIEALKWYRPKGNIQAEVDEMQEEQRSLSSIHTISVWGLLRDRCVRWQVITIMVLNIGMQLSGIDAIWFYTNDIFRDAGIPDLNIQYTTVGTGAIEVLSGMLGCFTIERVGRRPLIIGGFLFMGICCAGITLSVLFQAQVAFMRYISVGCVVGIIAGFCIGPAGVPFLITAELFKQSHRPAAYTVAGVLNWMSNFTIGFVFPFLEMTMGPYCYLIFCTICLGVALYTIFVIPETKNKTFMEISQMFAAKNNILEEELTSNGHLKMAEMNGYGTLGLHR</sequence>
<protein>
    <submittedName>
        <fullName evidence="8">Solute carrier family 2 facilitated glucose transporter member 9</fullName>
    </submittedName>
</protein>
<dbReference type="PANTHER" id="PTHR23503">
    <property type="entry name" value="SOLUTE CARRIER FAMILY 2"/>
    <property type="match status" value="1"/>
</dbReference>
<proteinExistence type="inferred from homology"/>
<feature type="transmembrane region" description="Helical" evidence="6">
    <location>
        <begin position="347"/>
        <end position="369"/>
    </location>
</feature>
<organism evidence="8 9">
    <name type="scientific">Dissostichus eleginoides</name>
    <name type="common">Patagonian toothfish</name>
    <name type="synonym">Dissostichus amissus</name>
    <dbReference type="NCBI Taxonomy" id="100907"/>
    <lineage>
        <taxon>Eukaryota</taxon>
        <taxon>Metazoa</taxon>
        <taxon>Chordata</taxon>
        <taxon>Craniata</taxon>
        <taxon>Vertebrata</taxon>
        <taxon>Euteleostomi</taxon>
        <taxon>Actinopterygii</taxon>
        <taxon>Neopterygii</taxon>
        <taxon>Teleostei</taxon>
        <taxon>Neoteleostei</taxon>
        <taxon>Acanthomorphata</taxon>
        <taxon>Eupercaria</taxon>
        <taxon>Perciformes</taxon>
        <taxon>Notothenioidei</taxon>
        <taxon>Nototheniidae</taxon>
        <taxon>Dissostichus</taxon>
    </lineage>
</organism>
<dbReference type="CDD" id="cd17432">
    <property type="entry name" value="MFS_GLUT_Class2"/>
    <property type="match status" value="1"/>
</dbReference>
<dbReference type="InterPro" id="IPR003663">
    <property type="entry name" value="Sugar/inositol_transpt"/>
</dbReference>
<dbReference type="GO" id="GO:0055056">
    <property type="term" value="F:D-glucose transmembrane transporter activity"/>
    <property type="evidence" value="ECO:0007669"/>
    <property type="project" value="TreeGrafter"/>
</dbReference>
<comment type="subcellular location">
    <subcellularLocation>
        <location evidence="1">Membrane</location>
        <topology evidence="1">Multi-pass membrane protein</topology>
    </subcellularLocation>
</comment>
<evidence type="ECO:0000256" key="2">
    <source>
        <dbReference type="ARBA" id="ARBA00022692"/>
    </source>
</evidence>
<feature type="transmembrane region" description="Helical" evidence="6">
    <location>
        <begin position="165"/>
        <end position="184"/>
    </location>
</feature>